<sequence>MYNIKSLTPQKALSETNNKELFGIVFKDFSQSLYDDYKDAMGDLADITKEELMAYGIKEQESQRLLALAELMKRSQLEKKKPKTCILSSQQLAKYIQANYEDEKQENLILLCLDTQNNIISEEVIFKGGTQYSIATPKEITYQAIKKLSTSIILAHNHPSGSYHPSQNDVNFTRKMTEVCELLEIDLLDHIIVGREGYYSFREETDII</sequence>
<organism evidence="9 10">
    <name type="scientific">Streptococcus salivarius</name>
    <dbReference type="NCBI Taxonomy" id="1304"/>
    <lineage>
        <taxon>Bacteria</taxon>
        <taxon>Bacillati</taxon>
        <taxon>Bacillota</taxon>
        <taxon>Bacilli</taxon>
        <taxon>Lactobacillales</taxon>
        <taxon>Streptococcaceae</taxon>
        <taxon>Streptococcus</taxon>
    </lineage>
</organism>
<keyword evidence="4" id="KW-0378">Hydrolase</keyword>
<accession>A0A7L6WN33</accession>
<keyword evidence="5" id="KW-0862">Zinc</keyword>
<name>A0A7L6WN33_STRSL</name>
<dbReference type="AlphaFoldDB" id="A0A7L6WN33"/>
<evidence type="ECO:0000313" key="10">
    <source>
        <dbReference type="Proteomes" id="UP000516705"/>
    </source>
</evidence>
<evidence type="ECO:0000256" key="5">
    <source>
        <dbReference type="ARBA" id="ARBA00022833"/>
    </source>
</evidence>
<dbReference type="InterPro" id="IPR001405">
    <property type="entry name" value="UPF0758"/>
</dbReference>
<dbReference type="NCBIfam" id="TIGR00608">
    <property type="entry name" value="radc"/>
    <property type="match status" value="1"/>
</dbReference>
<evidence type="ECO:0000259" key="8">
    <source>
        <dbReference type="PROSITE" id="PS50249"/>
    </source>
</evidence>
<proteinExistence type="inferred from homology"/>
<dbReference type="PANTHER" id="PTHR30471">
    <property type="entry name" value="DNA REPAIR PROTEIN RADC"/>
    <property type="match status" value="1"/>
</dbReference>
<keyword evidence="2" id="KW-0645">Protease</keyword>
<evidence type="ECO:0000256" key="7">
    <source>
        <dbReference type="RuleBase" id="RU003797"/>
    </source>
</evidence>
<dbReference type="CDD" id="cd08071">
    <property type="entry name" value="MPN_DUF2466"/>
    <property type="match status" value="1"/>
</dbReference>
<evidence type="ECO:0000256" key="4">
    <source>
        <dbReference type="ARBA" id="ARBA00022801"/>
    </source>
</evidence>
<keyword evidence="3" id="KW-0479">Metal-binding</keyword>
<reference evidence="9 10" key="1">
    <citation type="journal article" date="2020" name="Microbiol. Resour. Announc.">
        <title>Complete Genome Sequence of Streptococcus salivarius DB-B5, a Novel Probiotic Candidate Isolated from the Supragingival Plaque of a Healthy Female Subject.</title>
        <authorList>
            <person name="Fields F.R."/>
            <person name="Li X."/>
            <person name="Navarre W.W."/>
            <person name="Naito M."/>
        </authorList>
    </citation>
    <scope>NUCLEOTIDE SEQUENCE [LARGE SCALE GENOMIC DNA]</scope>
    <source>
        <strain evidence="9 10">DB-B5</strain>
        <plasmid evidence="9 10">pIKMIN-B502</plasmid>
    </source>
</reference>
<feature type="domain" description="MPN" evidence="8">
    <location>
        <begin position="85"/>
        <end position="207"/>
    </location>
</feature>
<keyword evidence="6" id="KW-0482">Metalloprotease</keyword>
<dbReference type="InterPro" id="IPR037518">
    <property type="entry name" value="MPN"/>
</dbReference>
<dbReference type="InterPro" id="IPR025657">
    <property type="entry name" value="RadC_JAB"/>
</dbReference>
<protein>
    <submittedName>
        <fullName evidence="9">DNA repair protein RadC</fullName>
    </submittedName>
</protein>
<evidence type="ECO:0000256" key="1">
    <source>
        <dbReference type="ARBA" id="ARBA00010243"/>
    </source>
</evidence>
<dbReference type="EMBL" id="CP054155">
    <property type="protein sequence ID" value="QMI52103.1"/>
    <property type="molecule type" value="Genomic_DNA"/>
</dbReference>
<dbReference type="InterPro" id="IPR020891">
    <property type="entry name" value="UPF0758_CS"/>
</dbReference>
<dbReference type="Pfam" id="PF04002">
    <property type="entry name" value="RadC"/>
    <property type="match status" value="1"/>
</dbReference>
<gene>
    <name evidence="9" type="primary">radC</name>
    <name evidence="9" type="ORF">HRE60_10490</name>
</gene>
<keyword evidence="9" id="KW-0614">Plasmid</keyword>
<comment type="similarity">
    <text evidence="1 7">Belongs to the UPF0758 family.</text>
</comment>
<dbReference type="PROSITE" id="PS50249">
    <property type="entry name" value="MPN"/>
    <property type="match status" value="1"/>
</dbReference>
<evidence type="ECO:0000256" key="2">
    <source>
        <dbReference type="ARBA" id="ARBA00022670"/>
    </source>
</evidence>
<dbReference type="RefSeq" id="WP_181671428.1">
    <property type="nucleotide sequence ID" value="NZ_CP054155.1"/>
</dbReference>
<dbReference type="PROSITE" id="PS01302">
    <property type="entry name" value="UPF0758"/>
    <property type="match status" value="1"/>
</dbReference>
<dbReference type="GO" id="GO:0008237">
    <property type="term" value="F:metallopeptidase activity"/>
    <property type="evidence" value="ECO:0007669"/>
    <property type="project" value="UniProtKB-KW"/>
</dbReference>
<dbReference type="Proteomes" id="UP000516705">
    <property type="component" value="Plasmid pIKMIN-B502"/>
</dbReference>
<dbReference type="Gene3D" id="3.40.140.10">
    <property type="entry name" value="Cytidine Deaminase, domain 2"/>
    <property type="match status" value="1"/>
</dbReference>
<dbReference type="GO" id="GO:0006508">
    <property type="term" value="P:proteolysis"/>
    <property type="evidence" value="ECO:0007669"/>
    <property type="project" value="UniProtKB-KW"/>
</dbReference>
<dbReference type="GO" id="GO:0046872">
    <property type="term" value="F:metal ion binding"/>
    <property type="evidence" value="ECO:0007669"/>
    <property type="project" value="UniProtKB-KW"/>
</dbReference>
<dbReference type="PANTHER" id="PTHR30471:SF3">
    <property type="entry name" value="UPF0758 PROTEIN YEES-RELATED"/>
    <property type="match status" value="1"/>
</dbReference>
<evidence type="ECO:0000256" key="3">
    <source>
        <dbReference type="ARBA" id="ARBA00022723"/>
    </source>
</evidence>
<evidence type="ECO:0000256" key="6">
    <source>
        <dbReference type="ARBA" id="ARBA00023049"/>
    </source>
</evidence>
<geneLocation type="plasmid" evidence="9 10">
    <name>pIKMIN-B502</name>
</geneLocation>
<evidence type="ECO:0000313" key="9">
    <source>
        <dbReference type="EMBL" id="QMI52103.1"/>
    </source>
</evidence>